<dbReference type="AlphaFoldDB" id="A0A2C9U069"/>
<evidence type="ECO:0000313" key="3">
    <source>
        <dbReference type="EMBL" id="OAY22857.1"/>
    </source>
</evidence>
<dbReference type="PANTHER" id="PTHR31721">
    <property type="entry name" value="OS06G0710300 PROTEIN"/>
    <property type="match status" value="1"/>
</dbReference>
<feature type="region of interest" description="Disordered" evidence="1">
    <location>
        <begin position="1"/>
        <end position="25"/>
    </location>
</feature>
<keyword evidence="2" id="KW-0472">Membrane</keyword>
<name>A0A2C9U069_MANES</name>
<proteinExistence type="predicted"/>
<feature type="transmembrane region" description="Helical" evidence="2">
    <location>
        <begin position="169"/>
        <end position="196"/>
    </location>
</feature>
<dbReference type="PANTHER" id="PTHR31721:SF3">
    <property type="entry name" value="EXPRESSED PROTEIN"/>
    <property type="match status" value="1"/>
</dbReference>
<dbReference type="EMBL" id="CM004404">
    <property type="protein sequence ID" value="OAY22857.1"/>
    <property type="molecule type" value="Genomic_DNA"/>
</dbReference>
<sequence length="296" mass="31768">MATTRSLRSRRPLGHVPPPGSASSPVTAVKCIGKSTAGLLGGEKMVSGADDERKSTATAVKASVAVKESLINAEPRVDEGIDLASLLANVGNALFKVLRPAVKRKPWNLQVQMFIENAMIGCGFFTLFAIAGSLLSSVLCFLEGCSLILESYFHYFSSLSQSSDQGQMVQLLIEAIDLFLVGTAMLIFGVGLHVILVGPNNSKAKRQWLPESNFFGLFYLKFLPSWVQMESVTQAKYRIGYAAIMILQVGLLERFKKVPLVTSLDLACFAGAVLVSSASIFVLSKLSVGDIGGEGR</sequence>
<accession>A0A2C9U069</accession>
<feature type="transmembrane region" description="Helical" evidence="2">
    <location>
        <begin position="264"/>
        <end position="283"/>
    </location>
</feature>
<reference evidence="3" key="1">
    <citation type="submission" date="2016-02" db="EMBL/GenBank/DDBJ databases">
        <title>WGS assembly of Manihot esculenta.</title>
        <authorList>
            <person name="Bredeson J.V."/>
            <person name="Prochnik S.E."/>
            <person name="Lyons J.B."/>
            <person name="Schmutz J."/>
            <person name="Grimwood J."/>
            <person name="Vrebalov J."/>
            <person name="Bart R.S."/>
            <person name="Amuge T."/>
            <person name="Ferguson M.E."/>
            <person name="Green R."/>
            <person name="Putnam N."/>
            <person name="Stites J."/>
            <person name="Rounsley S."/>
            <person name="Rokhsar D.S."/>
        </authorList>
    </citation>
    <scope>NUCLEOTIDE SEQUENCE [LARGE SCALE GENOMIC DNA]</scope>
    <source>
        <tissue evidence="3">Leaf</tissue>
    </source>
</reference>
<dbReference type="Pfam" id="PF03350">
    <property type="entry name" value="UPF0114"/>
    <property type="match status" value="1"/>
</dbReference>
<dbReference type="InterPro" id="IPR005134">
    <property type="entry name" value="UPF0114"/>
</dbReference>
<dbReference type="GO" id="GO:0009941">
    <property type="term" value="C:chloroplast envelope"/>
    <property type="evidence" value="ECO:0000318"/>
    <property type="project" value="GO_Central"/>
</dbReference>
<keyword evidence="2" id="KW-0812">Transmembrane</keyword>
<gene>
    <name evidence="3" type="ORF">MANES_18G031500</name>
</gene>
<dbReference type="STRING" id="3983.A0A2C9U069"/>
<keyword evidence="2" id="KW-1133">Transmembrane helix</keyword>
<evidence type="ECO:0000256" key="1">
    <source>
        <dbReference type="SAM" id="MobiDB-lite"/>
    </source>
</evidence>
<feature type="transmembrane region" description="Helical" evidence="2">
    <location>
        <begin position="122"/>
        <end position="149"/>
    </location>
</feature>
<evidence type="ECO:0000256" key="2">
    <source>
        <dbReference type="SAM" id="Phobius"/>
    </source>
</evidence>
<protein>
    <submittedName>
        <fullName evidence="3">Uncharacterized protein</fullName>
    </submittedName>
</protein>
<organism evidence="3">
    <name type="scientific">Manihot esculenta</name>
    <name type="common">Cassava</name>
    <name type="synonym">Jatropha manihot</name>
    <dbReference type="NCBI Taxonomy" id="3983"/>
    <lineage>
        <taxon>Eukaryota</taxon>
        <taxon>Viridiplantae</taxon>
        <taxon>Streptophyta</taxon>
        <taxon>Embryophyta</taxon>
        <taxon>Tracheophyta</taxon>
        <taxon>Spermatophyta</taxon>
        <taxon>Magnoliopsida</taxon>
        <taxon>eudicotyledons</taxon>
        <taxon>Gunneridae</taxon>
        <taxon>Pentapetalae</taxon>
        <taxon>rosids</taxon>
        <taxon>fabids</taxon>
        <taxon>Malpighiales</taxon>
        <taxon>Euphorbiaceae</taxon>
        <taxon>Crotonoideae</taxon>
        <taxon>Manihoteae</taxon>
        <taxon>Manihot</taxon>
    </lineage>
</organism>